<dbReference type="Proteomes" id="UP000192472">
    <property type="component" value="Unassembled WGS sequence"/>
</dbReference>
<dbReference type="STRING" id="692418.SAMN04488029_2636"/>
<keyword evidence="2" id="KW-1185">Reference proteome</keyword>
<dbReference type="NCBIfam" id="TIGR04149">
    <property type="entry name" value="GG_sam_targ_CFB"/>
    <property type="match status" value="1"/>
</dbReference>
<reference evidence="1 2" key="1">
    <citation type="submission" date="2017-04" db="EMBL/GenBank/DDBJ databases">
        <authorList>
            <person name="Afonso C.L."/>
            <person name="Miller P.J."/>
            <person name="Scott M.A."/>
            <person name="Spackman E."/>
            <person name="Goraichik I."/>
            <person name="Dimitrov K.M."/>
            <person name="Suarez D.L."/>
            <person name="Swayne D.E."/>
        </authorList>
    </citation>
    <scope>NUCLEOTIDE SEQUENCE [LARGE SCALE GENOMIC DNA]</scope>
    <source>
        <strain evidence="1 2">DSM 26133</strain>
    </source>
</reference>
<dbReference type="AlphaFoldDB" id="A0A1W2GH38"/>
<dbReference type="EMBL" id="FWYF01000003">
    <property type="protein sequence ID" value="SMD35970.1"/>
    <property type="molecule type" value="Genomic_DNA"/>
</dbReference>
<dbReference type="RefSeq" id="WP_084373306.1">
    <property type="nucleotide sequence ID" value="NZ_FWYF01000003.1"/>
</dbReference>
<dbReference type="InterPro" id="IPR026408">
    <property type="entry name" value="GG_sam_targ_CFB"/>
</dbReference>
<proteinExistence type="predicted"/>
<evidence type="ECO:0000313" key="1">
    <source>
        <dbReference type="EMBL" id="SMD35970.1"/>
    </source>
</evidence>
<sequence length="51" mass="5804">MKKSNKKLTLNKETVSRLNDEQMESIKGGDIYILTIGKKCQEHKHSLAGRC</sequence>
<dbReference type="InterPro" id="IPR058238">
    <property type="entry name" value="Lant_leader_dom"/>
</dbReference>
<organism evidence="1 2">
    <name type="scientific">Reichenbachiella faecimaris</name>
    <dbReference type="NCBI Taxonomy" id="692418"/>
    <lineage>
        <taxon>Bacteria</taxon>
        <taxon>Pseudomonadati</taxon>
        <taxon>Bacteroidota</taxon>
        <taxon>Cytophagia</taxon>
        <taxon>Cytophagales</taxon>
        <taxon>Reichenbachiellaceae</taxon>
        <taxon>Reichenbachiella</taxon>
    </lineage>
</organism>
<dbReference type="NCBIfam" id="NF038153">
    <property type="entry name" value="lant_leader_L1a"/>
    <property type="match status" value="1"/>
</dbReference>
<accession>A0A1W2GH38</accession>
<gene>
    <name evidence="1" type="ORF">SAMN04488029_2636</name>
</gene>
<protein>
    <submittedName>
        <fullName evidence="1">Natural product</fullName>
    </submittedName>
</protein>
<evidence type="ECO:0000313" key="2">
    <source>
        <dbReference type="Proteomes" id="UP000192472"/>
    </source>
</evidence>
<name>A0A1W2GH38_REIFA</name>
<dbReference type="OrthoDB" id="686977at2"/>